<sequence length="367" mass="40922">MENSSLPYLFSDGNDLLLSFVSRKDSLVTLYYSKLTNNYWSNPEAITSGSDWFINWADYPQIGKNGKSYIAHILQKSDEATYAYDVMITQKQEGGAWSIPFKIHSDTTKTEHGFVSYSPFGESQFLVSWLDGRNTSGNGHDHNGGAMTIRAALVNSDGTLENEYLLDNRVCDCCQTSTAMTSKGPVVVYRDRSEKEVRDISFVRMEGDKWTKPVVVYEDNWEIAGCPVNGPRIAAKDNNVAVAWFTAANGESAVKLAFSKNYGERFEKPLKINSGVPLGRVDVAFIDSENAVISWMEDDGQNTFVKFRKVTVDGKLGNVMTLTSADASRTSGFPQMAVLNEKVYFAWTSIKDENLSVKTKYLASENF</sequence>
<evidence type="ECO:0008006" key="3">
    <source>
        <dbReference type="Google" id="ProtNLM"/>
    </source>
</evidence>
<dbReference type="SUPFAM" id="SSF50939">
    <property type="entry name" value="Sialidases"/>
    <property type="match status" value="1"/>
</dbReference>
<dbReference type="EMBL" id="BMGK01000013">
    <property type="protein sequence ID" value="GGE01082.1"/>
    <property type="molecule type" value="Genomic_DNA"/>
</dbReference>
<evidence type="ECO:0000313" key="2">
    <source>
        <dbReference type="Proteomes" id="UP000652231"/>
    </source>
</evidence>
<gene>
    <name evidence="1" type="ORF">GCM10011312_25650</name>
</gene>
<organism evidence="1 2">
    <name type="scientific">Planktosalinus lacus</name>
    <dbReference type="NCBI Taxonomy" id="1526573"/>
    <lineage>
        <taxon>Bacteria</taxon>
        <taxon>Pseudomonadati</taxon>
        <taxon>Bacteroidota</taxon>
        <taxon>Flavobacteriia</taxon>
        <taxon>Flavobacteriales</taxon>
        <taxon>Flavobacteriaceae</taxon>
        <taxon>Planktosalinus</taxon>
    </lineage>
</organism>
<keyword evidence="2" id="KW-1185">Reference proteome</keyword>
<evidence type="ECO:0000313" key="1">
    <source>
        <dbReference type="EMBL" id="GGE01082.1"/>
    </source>
</evidence>
<comment type="caution">
    <text evidence="1">The sequence shown here is derived from an EMBL/GenBank/DDBJ whole genome shotgun (WGS) entry which is preliminary data.</text>
</comment>
<name>A0A8J2VBF5_9FLAO</name>
<proteinExistence type="predicted"/>
<dbReference type="Proteomes" id="UP000652231">
    <property type="component" value="Unassembled WGS sequence"/>
</dbReference>
<reference evidence="1" key="2">
    <citation type="submission" date="2020-09" db="EMBL/GenBank/DDBJ databases">
        <authorList>
            <person name="Sun Q."/>
            <person name="Zhou Y."/>
        </authorList>
    </citation>
    <scope>NUCLEOTIDE SEQUENCE</scope>
    <source>
        <strain evidence="1">CGMCC 1.12924</strain>
    </source>
</reference>
<dbReference type="InterPro" id="IPR036278">
    <property type="entry name" value="Sialidase_sf"/>
</dbReference>
<accession>A0A8J2VBF5</accession>
<reference evidence="1" key="1">
    <citation type="journal article" date="2014" name="Int. J. Syst. Evol. Microbiol.">
        <title>Complete genome sequence of Corynebacterium casei LMG S-19264T (=DSM 44701T), isolated from a smear-ripened cheese.</title>
        <authorList>
            <consortium name="US DOE Joint Genome Institute (JGI-PGF)"/>
            <person name="Walter F."/>
            <person name="Albersmeier A."/>
            <person name="Kalinowski J."/>
            <person name="Ruckert C."/>
        </authorList>
    </citation>
    <scope>NUCLEOTIDE SEQUENCE</scope>
    <source>
        <strain evidence="1">CGMCC 1.12924</strain>
    </source>
</reference>
<dbReference type="AlphaFoldDB" id="A0A8J2VBF5"/>
<protein>
    <recommendedName>
        <fullName evidence="3">Exo-alpha-sialidase</fullName>
    </recommendedName>
</protein>